<dbReference type="SUPFAM" id="SSF51306">
    <property type="entry name" value="LexA/Signal peptidase"/>
    <property type="match status" value="1"/>
</dbReference>
<evidence type="ECO:0000313" key="5">
    <source>
        <dbReference type="EMBL" id="KAB8126938.1"/>
    </source>
</evidence>
<dbReference type="SUPFAM" id="SSF47413">
    <property type="entry name" value="lambda repressor-like DNA-binding domains"/>
    <property type="match status" value="1"/>
</dbReference>
<dbReference type="PANTHER" id="PTHR40661:SF1">
    <property type="entry name" value="HTH CRO_C1-TYPE DOMAIN-CONTAINING PROTEIN"/>
    <property type="match status" value="1"/>
</dbReference>
<dbReference type="InterPro" id="IPR001387">
    <property type="entry name" value="Cro/C1-type_HTH"/>
</dbReference>
<protein>
    <submittedName>
        <fullName evidence="5">Helix-turn-helix domain-containing protein</fullName>
    </submittedName>
</protein>
<dbReference type="InterPro" id="IPR039418">
    <property type="entry name" value="LexA-like"/>
</dbReference>
<gene>
    <name evidence="5" type="ORF">F9U64_19160</name>
</gene>
<evidence type="ECO:0000259" key="4">
    <source>
        <dbReference type="PROSITE" id="PS50943"/>
    </source>
</evidence>
<feature type="domain" description="HTH cro/C1-type" evidence="4">
    <location>
        <begin position="18"/>
        <end position="72"/>
    </location>
</feature>
<dbReference type="GO" id="GO:0003677">
    <property type="term" value="F:DNA binding"/>
    <property type="evidence" value="ECO:0007669"/>
    <property type="project" value="UniProtKB-KW"/>
</dbReference>
<dbReference type="InterPro" id="IPR036286">
    <property type="entry name" value="LexA/Signal_pep-like_sf"/>
</dbReference>
<reference evidence="5 6" key="1">
    <citation type="submission" date="2019-10" db="EMBL/GenBank/DDBJ databases">
        <title>Gracilibacillus sp. nov. isolated from rice seeds.</title>
        <authorList>
            <person name="He S."/>
        </authorList>
    </citation>
    <scope>NUCLEOTIDE SEQUENCE [LARGE SCALE GENOMIC DNA]</scope>
    <source>
        <strain evidence="5 6">TD8</strain>
    </source>
</reference>
<accession>A0A7C8GRJ9</accession>
<evidence type="ECO:0000256" key="3">
    <source>
        <dbReference type="ARBA" id="ARBA00023163"/>
    </source>
</evidence>
<dbReference type="SMART" id="SM00530">
    <property type="entry name" value="HTH_XRE"/>
    <property type="match status" value="1"/>
</dbReference>
<dbReference type="RefSeq" id="WP_153406486.1">
    <property type="nucleotide sequence ID" value="NZ_ML762446.1"/>
</dbReference>
<dbReference type="CDD" id="cd00093">
    <property type="entry name" value="HTH_XRE"/>
    <property type="match status" value="1"/>
</dbReference>
<evidence type="ECO:0000313" key="6">
    <source>
        <dbReference type="Proteomes" id="UP000480246"/>
    </source>
</evidence>
<keyword evidence="3" id="KW-0804">Transcription</keyword>
<sequence length="222" mass="25358">MNDKKTVQIQRKILSDNLKRLLNSKGKTQTDMARELGLSETTVSSWINSERYPRLDKIQLMADYFGVYRSAITEEEKNKFFETNSRYNYFPLHISAGVPDMVDPITVDNIETISLPDSILGKWAGDQDIIITKVNGESMNKVIPHQSLIAIKPYPIENINDGDIVVYSHNNEFSVKRMYRSDGSVIFRPSSFDTRFTDNVIPVDDSNLFIHGKVVTYVVNLD</sequence>
<dbReference type="PANTHER" id="PTHR40661">
    <property type="match status" value="1"/>
</dbReference>
<dbReference type="Gene3D" id="1.10.260.40">
    <property type="entry name" value="lambda repressor-like DNA-binding domains"/>
    <property type="match status" value="1"/>
</dbReference>
<proteinExistence type="predicted"/>
<dbReference type="Proteomes" id="UP000480246">
    <property type="component" value="Unassembled WGS sequence"/>
</dbReference>
<evidence type="ECO:0000256" key="1">
    <source>
        <dbReference type="ARBA" id="ARBA00023015"/>
    </source>
</evidence>
<keyword evidence="2" id="KW-0238">DNA-binding</keyword>
<organism evidence="5 6">
    <name type="scientific">Gracilibacillus oryzae</name>
    <dbReference type="NCBI Taxonomy" id="1672701"/>
    <lineage>
        <taxon>Bacteria</taxon>
        <taxon>Bacillati</taxon>
        <taxon>Bacillota</taxon>
        <taxon>Bacilli</taxon>
        <taxon>Bacillales</taxon>
        <taxon>Bacillaceae</taxon>
        <taxon>Gracilibacillus</taxon>
    </lineage>
</organism>
<dbReference type="Pfam" id="PF01381">
    <property type="entry name" value="HTH_3"/>
    <property type="match status" value="1"/>
</dbReference>
<dbReference type="Gene3D" id="2.10.109.10">
    <property type="entry name" value="Umud Fragment, subunit A"/>
    <property type="match status" value="1"/>
</dbReference>
<dbReference type="OrthoDB" id="194368at2"/>
<keyword evidence="1" id="KW-0805">Transcription regulation</keyword>
<dbReference type="PROSITE" id="PS50943">
    <property type="entry name" value="HTH_CROC1"/>
    <property type="match status" value="1"/>
</dbReference>
<evidence type="ECO:0000256" key="2">
    <source>
        <dbReference type="ARBA" id="ARBA00023125"/>
    </source>
</evidence>
<dbReference type="InterPro" id="IPR015927">
    <property type="entry name" value="Peptidase_S24_S26A/B/C"/>
</dbReference>
<name>A0A7C8GRJ9_9BACI</name>
<dbReference type="InterPro" id="IPR010982">
    <property type="entry name" value="Lambda_DNA-bd_dom_sf"/>
</dbReference>
<dbReference type="CDD" id="cd06529">
    <property type="entry name" value="S24_LexA-like"/>
    <property type="match status" value="1"/>
</dbReference>
<dbReference type="AlphaFoldDB" id="A0A7C8GRJ9"/>
<dbReference type="Pfam" id="PF00717">
    <property type="entry name" value="Peptidase_S24"/>
    <property type="match status" value="1"/>
</dbReference>
<keyword evidence="6" id="KW-1185">Reference proteome</keyword>
<comment type="caution">
    <text evidence="5">The sequence shown here is derived from an EMBL/GenBank/DDBJ whole genome shotgun (WGS) entry which is preliminary data.</text>
</comment>
<dbReference type="EMBL" id="WEID01000099">
    <property type="protein sequence ID" value="KAB8126938.1"/>
    <property type="molecule type" value="Genomic_DNA"/>
</dbReference>